<organism evidence="2 3">
    <name type="scientific">Streptomyces glomeratus</name>
    <dbReference type="NCBI Taxonomy" id="284452"/>
    <lineage>
        <taxon>Bacteria</taxon>
        <taxon>Bacillati</taxon>
        <taxon>Actinomycetota</taxon>
        <taxon>Actinomycetes</taxon>
        <taxon>Kitasatosporales</taxon>
        <taxon>Streptomycetaceae</taxon>
        <taxon>Streptomyces</taxon>
    </lineage>
</organism>
<evidence type="ECO:0000256" key="1">
    <source>
        <dbReference type="SAM" id="Phobius"/>
    </source>
</evidence>
<sequence length="114" mass="11849">MTAFCPSRSQRLAPAASALTVTVAAGLLPMTLTVSLPQTWWPRTGAAFATADRNADPCELIAGPTKAYCERGTASAQAARGRGDAAVGKLTPAATAAGALVVWRRRRPTGRGRR</sequence>
<keyword evidence="3" id="KW-1185">Reference proteome</keyword>
<accession>A0ABP6LT77</accession>
<dbReference type="EMBL" id="BAAAUF010000035">
    <property type="protein sequence ID" value="GAA3052985.1"/>
    <property type="molecule type" value="Genomic_DNA"/>
</dbReference>
<reference evidence="3" key="1">
    <citation type="journal article" date="2019" name="Int. J. Syst. Evol. Microbiol.">
        <title>The Global Catalogue of Microorganisms (GCM) 10K type strain sequencing project: providing services to taxonomists for standard genome sequencing and annotation.</title>
        <authorList>
            <consortium name="The Broad Institute Genomics Platform"/>
            <consortium name="The Broad Institute Genome Sequencing Center for Infectious Disease"/>
            <person name="Wu L."/>
            <person name="Ma J."/>
        </authorList>
    </citation>
    <scope>NUCLEOTIDE SEQUENCE [LARGE SCALE GENOMIC DNA]</scope>
    <source>
        <strain evidence="3">JCM 9091</strain>
    </source>
</reference>
<dbReference type="Proteomes" id="UP001501532">
    <property type="component" value="Unassembled WGS sequence"/>
</dbReference>
<evidence type="ECO:0008006" key="4">
    <source>
        <dbReference type="Google" id="ProtNLM"/>
    </source>
</evidence>
<proteinExistence type="predicted"/>
<evidence type="ECO:0000313" key="3">
    <source>
        <dbReference type="Proteomes" id="UP001501532"/>
    </source>
</evidence>
<feature type="transmembrane region" description="Helical" evidence="1">
    <location>
        <begin position="85"/>
        <end position="103"/>
    </location>
</feature>
<comment type="caution">
    <text evidence="2">The sequence shown here is derived from an EMBL/GenBank/DDBJ whole genome shotgun (WGS) entry which is preliminary data.</text>
</comment>
<evidence type="ECO:0000313" key="2">
    <source>
        <dbReference type="EMBL" id="GAA3052985.1"/>
    </source>
</evidence>
<keyword evidence="1" id="KW-1133">Transmembrane helix</keyword>
<keyword evidence="1" id="KW-0472">Membrane</keyword>
<gene>
    <name evidence="2" type="ORF">GCM10010448_40330</name>
</gene>
<name>A0ABP6LT77_9ACTN</name>
<protein>
    <recommendedName>
        <fullName evidence="4">Secreted protein</fullName>
    </recommendedName>
</protein>
<feature type="transmembrane region" description="Helical" evidence="1">
    <location>
        <begin position="12"/>
        <end position="32"/>
    </location>
</feature>
<keyword evidence="1" id="KW-0812">Transmembrane</keyword>